<dbReference type="PANTHER" id="PTHR48081:SF33">
    <property type="entry name" value="KYNURENINE FORMAMIDASE"/>
    <property type="match status" value="1"/>
</dbReference>
<dbReference type="RefSeq" id="WP_219043332.1">
    <property type="nucleotide sequence ID" value="NZ_JAHWDQ010000002.1"/>
</dbReference>
<reference evidence="4" key="1">
    <citation type="submission" date="2021-07" db="EMBL/GenBank/DDBJ databases">
        <title>Zhongshania sp. CAU 1632 isolated from seawater.</title>
        <authorList>
            <person name="Kim W."/>
        </authorList>
    </citation>
    <scope>NUCLEOTIDE SEQUENCE</scope>
    <source>
        <strain evidence="4">CAU 1632</strain>
    </source>
</reference>
<feature type="chain" id="PRO_5045798877" evidence="2">
    <location>
        <begin position="27"/>
        <end position="286"/>
    </location>
</feature>
<evidence type="ECO:0000259" key="3">
    <source>
        <dbReference type="Pfam" id="PF20434"/>
    </source>
</evidence>
<dbReference type="Proteomes" id="UP001166291">
    <property type="component" value="Unassembled WGS sequence"/>
</dbReference>
<sequence>MKNLSLASFIFPLFFLTLCAGTTAHAETLKDISYGDAKKQKLDVYLPDNTANSPIMFMVHGGAWRIGDKQNQQVVKAKVERWRQRGWVFISINYRMLPKTDPYQQAGDVAKAIEYVQAHASDWHADSSKIIVMGHSAGAHLVSLVMTDPTLTDTRTLTSIQAAILLDSAALDINLLMTRDHARLYDRAFGNDPNYWRKNSAIQHLHKNVQPILLVCSTRREHSCTQTNAFAKKAQELGVNARQIRLDLSHGDINGKLGTDSDYTRQVEDFIRSVDARFSTYLPSTN</sequence>
<dbReference type="PANTHER" id="PTHR48081">
    <property type="entry name" value="AB HYDROLASE SUPERFAMILY PROTEIN C4A8.06C"/>
    <property type="match status" value="1"/>
</dbReference>
<evidence type="ECO:0000313" key="5">
    <source>
        <dbReference type="Proteomes" id="UP001166291"/>
    </source>
</evidence>
<feature type="signal peptide" evidence="2">
    <location>
        <begin position="1"/>
        <end position="26"/>
    </location>
</feature>
<dbReference type="EMBL" id="JAHWDQ010000002">
    <property type="protein sequence ID" value="MBW2941078.1"/>
    <property type="molecule type" value="Genomic_DNA"/>
</dbReference>
<evidence type="ECO:0000256" key="2">
    <source>
        <dbReference type="SAM" id="SignalP"/>
    </source>
</evidence>
<feature type="domain" description="BD-FAE-like" evidence="3">
    <location>
        <begin position="42"/>
        <end position="216"/>
    </location>
</feature>
<comment type="caution">
    <text evidence="4">The sequence shown here is derived from an EMBL/GenBank/DDBJ whole genome shotgun (WGS) entry which is preliminary data.</text>
</comment>
<dbReference type="Pfam" id="PF20434">
    <property type="entry name" value="BD-FAE"/>
    <property type="match status" value="1"/>
</dbReference>
<accession>A0ABS6VST6</accession>
<protein>
    <submittedName>
        <fullName evidence="4">Alpha/beta hydrolase</fullName>
    </submittedName>
</protein>
<organism evidence="4 5">
    <name type="scientific">Zhongshania aquimaris</name>
    <dbReference type="NCBI Taxonomy" id="2857107"/>
    <lineage>
        <taxon>Bacteria</taxon>
        <taxon>Pseudomonadati</taxon>
        <taxon>Pseudomonadota</taxon>
        <taxon>Gammaproteobacteria</taxon>
        <taxon>Cellvibrionales</taxon>
        <taxon>Spongiibacteraceae</taxon>
        <taxon>Zhongshania</taxon>
    </lineage>
</organism>
<proteinExistence type="predicted"/>
<keyword evidence="2" id="KW-0732">Signal</keyword>
<dbReference type="InterPro" id="IPR050300">
    <property type="entry name" value="GDXG_lipolytic_enzyme"/>
</dbReference>
<dbReference type="InterPro" id="IPR049492">
    <property type="entry name" value="BD-FAE-like_dom"/>
</dbReference>
<evidence type="ECO:0000313" key="4">
    <source>
        <dbReference type="EMBL" id="MBW2941078.1"/>
    </source>
</evidence>
<evidence type="ECO:0000256" key="1">
    <source>
        <dbReference type="ARBA" id="ARBA00022801"/>
    </source>
</evidence>
<gene>
    <name evidence="4" type="ORF">KXJ70_09835</name>
</gene>
<dbReference type="GO" id="GO:0016787">
    <property type="term" value="F:hydrolase activity"/>
    <property type="evidence" value="ECO:0007669"/>
    <property type="project" value="UniProtKB-KW"/>
</dbReference>
<name>A0ABS6VST6_9GAMM</name>
<keyword evidence="1 4" id="KW-0378">Hydrolase</keyword>
<keyword evidence="5" id="KW-1185">Reference proteome</keyword>